<comment type="caution">
    <text evidence="3">The sequence shown here is derived from an EMBL/GenBank/DDBJ whole genome shotgun (WGS) entry which is preliminary data.</text>
</comment>
<feature type="region of interest" description="Disordered" evidence="2">
    <location>
        <begin position="62"/>
        <end position="90"/>
    </location>
</feature>
<evidence type="ECO:0000256" key="1">
    <source>
        <dbReference type="SAM" id="Coils"/>
    </source>
</evidence>
<feature type="region of interest" description="Disordered" evidence="2">
    <location>
        <begin position="240"/>
        <end position="288"/>
    </location>
</feature>
<accession>A0AAW0E8Z3</accession>
<evidence type="ECO:0000313" key="3">
    <source>
        <dbReference type="EMBL" id="KAK7059889.1"/>
    </source>
</evidence>
<proteinExistence type="predicted"/>
<dbReference type="AlphaFoldDB" id="A0AAW0E8Z3"/>
<protein>
    <submittedName>
        <fullName evidence="3">Uncharacterized protein</fullName>
    </submittedName>
</protein>
<evidence type="ECO:0000313" key="4">
    <source>
        <dbReference type="Proteomes" id="UP001362999"/>
    </source>
</evidence>
<feature type="compositionally biased region" description="Acidic residues" evidence="2">
    <location>
        <begin position="340"/>
        <end position="395"/>
    </location>
</feature>
<feature type="compositionally biased region" description="Basic and acidic residues" evidence="2">
    <location>
        <begin position="323"/>
        <end position="335"/>
    </location>
</feature>
<dbReference type="Proteomes" id="UP001362999">
    <property type="component" value="Unassembled WGS sequence"/>
</dbReference>
<name>A0AAW0E8Z3_9AGAR</name>
<reference evidence="3 4" key="1">
    <citation type="journal article" date="2024" name="J Genomics">
        <title>Draft genome sequencing and assembly of Favolaschia claudopus CIRM-BRFM 2984 isolated from oak limbs.</title>
        <authorList>
            <person name="Navarro D."/>
            <person name="Drula E."/>
            <person name="Chaduli D."/>
            <person name="Cazenave R."/>
            <person name="Ahrendt S."/>
            <person name="Wang J."/>
            <person name="Lipzen A."/>
            <person name="Daum C."/>
            <person name="Barry K."/>
            <person name="Grigoriev I.V."/>
            <person name="Favel A."/>
            <person name="Rosso M.N."/>
            <person name="Martin F."/>
        </authorList>
    </citation>
    <scope>NUCLEOTIDE SEQUENCE [LARGE SCALE GENOMIC DNA]</scope>
    <source>
        <strain evidence="3 4">CIRM-BRFM 2984</strain>
    </source>
</reference>
<sequence>MAAPNNMAFTAMFKPGFVGAVSELLSEQDIAIERRHSLLSNVLNALMGEGFKEFKVNATADDAASKGKNKRDGTVDGLKEKHRALDQSDRPSLNLRLAQEAISKLQDEKQDISRDFNVLMNEYQSLSHEHDDLNQAFDASMAAGDKLMKDYEKFSDEYKTVVRKYQTMSSLYERSLRQIKEFTSKESKPETGTHWVEGIKEEWDETRKAKGPESGPALHVYLKGAKIIPCIEKATKADLPVSQYPESSVTTPPLDLERSPRPGNSVCRSRHDPDPECDPELPPVERTNLEWAKPKELLAELNAIMEEEEEEDALTVMGHGSSKRIEGASTKHIEGNFDSLTDDEEDDSDDEEDDADDEEVDADDADDDADDAEDDADDAEDDTDDAEDDTDNEED</sequence>
<feature type="compositionally biased region" description="Basic and acidic residues" evidence="2">
    <location>
        <begin position="70"/>
        <end position="89"/>
    </location>
</feature>
<organism evidence="3 4">
    <name type="scientific">Favolaschia claudopus</name>
    <dbReference type="NCBI Taxonomy" id="2862362"/>
    <lineage>
        <taxon>Eukaryota</taxon>
        <taxon>Fungi</taxon>
        <taxon>Dikarya</taxon>
        <taxon>Basidiomycota</taxon>
        <taxon>Agaricomycotina</taxon>
        <taxon>Agaricomycetes</taxon>
        <taxon>Agaricomycetidae</taxon>
        <taxon>Agaricales</taxon>
        <taxon>Marasmiineae</taxon>
        <taxon>Mycenaceae</taxon>
        <taxon>Favolaschia</taxon>
    </lineage>
</organism>
<evidence type="ECO:0000256" key="2">
    <source>
        <dbReference type="SAM" id="MobiDB-lite"/>
    </source>
</evidence>
<feature type="coiled-coil region" evidence="1">
    <location>
        <begin position="95"/>
        <end position="136"/>
    </location>
</feature>
<gene>
    <name evidence="3" type="ORF">R3P38DRAFT_3168344</name>
</gene>
<keyword evidence="4" id="KW-1185">Reference proteome</keyword>
<feature type="region of interest" description="Disordered" evidence="2">
    <location>
        <begin position="309"/>
        <end position="395"/>
    </location>
</feature>
<keyword evidence="1" id="KW-0175">Coiled coil</keyword>
<dbReference type="EMBL" id="JAWWNJ010000003">
    <property type="protein sequence ID" value="KAK7059889.1"/>
    <property type="molecule type" value="Genomic_DNA"/>
</dbReference>